<dbReference type="AlphaFoldDB" id="A0A077EA01"/>
<accession>A0A077EA01</accession>
<dbReference type="Proteomes" id="UP000028933">
    <property type="component" value="Chromosome"/>
</dbReference>
<reference evidence="1" key="2">
    <citation type="journal article" date="2015" name="Genome Biol. Evol.">
        <title>Complete Genome Sequence and Transcriptomic Analysis of the Novel Pathogen Elizabethkingia anophelis in Response to Oxidative Stress.</title>
        <authorList>
            <person name="Li Y."/>
            <person name="Liu Y."/>
            <person name="Chew S.C."/>
            <person name="Tay M."/>
            <person name="Salido M.M."/>
            <person name="Teo J."/>
            <person name="Lauro F.M."/>
            <person name="Givskov M."/>
            <person name="Yang L."/>
        </authorList>
    </citation>
    <scope>NUCLEOTIDE SEQUENCE</scope>
    <source>
        <strain evidence="1">NUHP1</strain>
    </source>
</reference>
<proteinExistence type="predicted"/>
<dbReference type="HOGENOM" id="CLU_2681920_0_0_10"/>
<evidence type="ECO:0000313" key="2">
    <source>
        <dbReference type="Proteomes" id="UP000028933"/>
    </source>
</evidence>
<dbReference type="STRING" id="1338011.BD94_0636"/>
<dbReference type="KEGG" id="eao:BD94_0636"/>
<dbReference type="RefSeq" id="WP_024564960.1">
    <property type="nucleotide sequence ID" value="NZ_CP007547.1"/>
</dbReference>
<protein>
    <submittedName>
        <fullName evidence="1">Uncharacterized protein</fullName>
    </submittedName>
</protein>
<sequence>MKIDKNILVSGETIEFENEDFNLELSHSETLSGGKAFKIFFNGAFILITKSFKSLEKKAVKLISKYNLQPINQS</sequence>
<name>A0A077EA01_9FLAO</name>
<evidence type="ECO:0000313" key="1">
    <source>
        <dbReference type="EMBL" id="AIL44411.1"/>
    </source>
</evidence>
<organism evidence="1 2">
    <name type="scientific">Elizabethkingia anophelis NUHP1</name>
    <dbReference type="NCBI Taxonomy" id="1338011"/>
    <lineage>
        <taxon>Bacteria</taxon>
        <taxon>Pseudomonadati</taxon>
        <taxon>Bacteroidota</taxon>
        <taxon>Flavobacteriia</taxon>
        <taxon>Flavobacteriales</taxon>
        <taxon>Weeksellaceae</taxon>
        <taxon>Elizabethkingia</taxon>
    </lineage>
</organism>
<reference evidence="1" key="1">
    <citation type="journal article" date="2013" name="Lancet">
        <title>First case of E anophelis outbreak in an intensive-care unit.</title>
        <authorList>
            <person name="Teo J."/>
            <person name="Tan S.Y."/>
            <person name="Tay M."/>
            <person name="Ding Y."/>
            <person name="Kjelleberg S."/>
            <person name="Givskov M."/>
            <person name="Lin R.T."/>
            <person name="Yang L."/>
        </authorList>
    </citation>
    <scope>NUCLEOTIDE SEQUENCE [LARGE SCALE GENOMIC DNA]</scope>
    <source>
        <strain evidence="1">NUHP1</strain>
    </source>
</reference>
<dbReference type="EMBL" id="CP007547">
    <property type="protein sequence ID" value="AIL44411.1"/>
    <property type="molecule type" value="Genomic_DNA"/>
</dbReference>
<gene>
    <name evidence="1" type="ORF">BD94_0636</name>
</gene>